<proteinExistence type="predicted"/>
<feature type="compositionally biased region" description="Low complexity" evidence="1">
    <location>
        <begin position="829"/>
        <end position="880"/>
    </location>
</feature>
<sequence length="1044" mass="100252">MASNSDDPENTDGFVKTGDGVFANPSTATSDLSADFTGWTWKQIMAAIVGGAAIVPGSGGAEQAAGLVSPQTLFDAGQKFYNAQKLLEQVADSIRLQTAALAGENGPWKGEAADKFFTMMTAMALNVKARAAQIAGGSGGANNVPVQLYNNGAYLQWAQQALHEIDAWYAAKVIAAGHQLGNGQAHIADIHEAATAMTDAMRKVGQQLASNYRITIDAYTPPDTSGLTGPNGDDKTPSDLPPPPGSDPPPPPDVPPPPGSDLPPPSDVPPPGSDLPPPPDLNSLLATPPPGGDPFDSDLNGPDVGAPDLTEGGLNDPDLNGPDLSGPDLSGPDVGAPDLTDGGLTDPNSNAPGLGGLSGFPPLSIPPPPGTGKDQNGPNDQSNSGPQVPDGLNGPEIGGPLDPGALLIDPPPGLSDPNPLGGPLDPGALLTDPPPGLSDPNALGGALDPGALTPTDLPAGLQSGDDTQGGALGGVPGGLGSGGGIPPGGMPGASADPGGGAQDASDASSLLDGGDAPWVGNPPAGLADPFSDTGASGLGSLEPPSVGAPPGDLAEGGPEASGAGGPLAFGPPGGAGIPPGGVPGAGVDPAGGVQDASDASSLLDGGVEPWDGGPAPAGLGDPFSDTGASGLGSLEPPSVGAPPGDLAEGGPWGPPMGSPPPGAMGTGDGGAMDPSDASGLLDGGAAPWDGDPPAGVGDPSGGGAAPAPVTAPPAAAGTGGSHVASVASMPPGSPDLEPAGAATAGGADASYPFANAAAWSDPQPAAQPAPGPVPLPEPATAPAAWAADIAPIDGPVSGSGGSPDVPAGVSPADASRAVGAVLPVPQDAAALSAPAPSTPAAPTRAASTQATGTATAAGSAVPVAAGSGRPATDGATPDGAVADDGDAGAAADPGVLRVDVVRPGAAVENTAAWNTGVTDFLPQLLQPVDAATSAPAGFAAFLPMTLPAATPAEESDGEPRRTVTEPEPVSAWFAPPRVTPMPGDPDWVPTCSGAPPSPEPEPVEGDDASADDDEDDEAPRTMADLLNQDRSAWGGGRGGLGDLG</sequence>
<feature type="region of interest" description="Disordered" evidence="1">
    <location>
        <begin position="219"/>
        <end position="745"/>
    </location>
</feature>
<feature type="compositionally biased region" description="Pro residues" evidence="1">
    <location>
        <begin position="652"/>
        <end position="662"/>
    </location>
</feature>
<feature type="region of interest" description="Disordered" evidence="1">
    <location>
        <begin position="829"/>
        <end position="888"/>
    </location>
</feature>
<feature type="region of interest" description="Disordered" evidence="1">
    <location>
        <begin position="760"/>
        <end position="779"/>
    </location>
</feature>
<protein>
    <recommendedName>
        <fullName evidence="4">Type VII secretion system (Wss) protein ESAT-6</fullName>
    </recommendedName>
</protein>
<evidence type="ECO:0000313" key="2">
    <source>
        <dbReference type="EMBL" id="NMH81896.1"/>
    </source>
</evidence>
<feature type="compositionally biased region" description="Low complexity" evidence="1">
    <location>
        <begin position="705"/>
        <end position="716"/>
    </location>
</feature>
<feature type="compositionally biased region" description="Gly residues" evidence="1">
    <location>
        <begin position="562"/>
        <end position="584"/>
    </location>
</feature>
<feature type="compositionally biased region" description="Pro residues" evidence="1">
    <location>
        <begin position="765"/>
        <end position="779"/>
    </location>
</feature>
<organism evidence="2 3">
    <name type="scientific">Pseudonocardia xinjiangensis</name>
    <dbReference type="NCBI Taxonomy" id="75289"/>
    <lineage>
        <taxon>Bacteria</taxon>
        <taxon>Bacillati</taxon>
        <taxon>Actinomycetota</taxon>
        <taxon>Actinomycetes</taxon>
        <taxon>Pseudonocardiales</taxon>
        <taxon>Pseudonocardiaceae</taxon>
        <taxon>Pseudonocardia</taxon>
    </lineage>
</organism>
<feature type="compositionally biased region" description="Polar residues" evidence="1">
    <location>
        <begin position="373"/>
        <end position="386"/>
    </location>
</feature>
<feature type="region of interest" description="Disordered" evidence="1">
    <location>
        <begin position="790"/>
        <end position="811"/>
    </location>
</feature>
<dbReference type="EMBL" id="JAAXKY010000179">
    <property type="protein sequence ID" value="NMH81896.1"/>
    <property type="molecule type" value="Genomic_DNA"/>
</dbReference>
<dbReference type="RefSeq" id="WP_169399920.1">
    <property type="nucleotide sequence ID" value="NZ_JAAXKY010000179.1"/>
</dbReference>
<dbReference type="Proteomes" id="UP001296706">
    <property type="component" value="Unassembled WGS sequence"/>
</dbReference>
<feature type="region of interest" description="Disordered" evidence="1">
    <location>
        <begin position="949"/>
        <end position="1044"/>
    </location>
</feature>
<gene>
    <name evidence="2" type="ORF">HF577_33010</name>
</gene>
<accession>A0ABX1RRT0</accession>
<keyword evidence="3" id="KW-1185">Reference proteome</keyword>
<reference evidence="2 3" key="1">
    <citation type="submission" date="2020-04" db="EMBL/GenBank/DDBJ databases">
        <authorList>
            <person name="Klaysubun C."/>
            <person name="Duangmal K."/>
            <person name="Lipun K."/>
        </authorList>
    </citation>
    <scope>NUCLEOTIDE SEQUENCE [LARGE SCALE GENOMIC DNA]</scope>
    <source>
        <strain evidence="2 3">JCM 11839</strain>
    </source>
</reference>
<feature type="compositionally biased region" description="Gly residues" evidence="1">
    <location>
        <begin position="470"/>
        <end position="501"/>
    </location>
</feature>
<feature type="compositionally biased region" description="Low complexity" evidence="1">
    <location>
        <begin position="683"/>
        <end position="697"/>
    </location>
</feature>
<feature type="compositionally biased region" description="Gly residues" evidence="1">
    <location>
        <begin position="1033"/>
        <end position="1044"/>
    </location>
</feature>
<name>A0ABX1RRT0_9PSEU</name>
<feature type="compositionally biased region" description="Acidic residues" evidence="1">
    <location>
        <begin position="1001"/>
        <end position="1017"/>
    </location>
</feature>
<evidence type="ECO:0000313" key="3">
    <source>
        <dbReference type="Proteomes" id="UP001296706"/>
    </source>
</evidence>
<evidence type="ECO:0008006" key="4">
    <source>
        <dbReference type="Google" id="ProtNLM"/>
    </source>
</evidence>
<comment type="caution">
    <text evidence="2">The sequence shown here is derived from an EMBL/GenBank/DDBJ whole genome shotgun (WGS) entry which is preliminary data.</text>
</comment>
<evidence type="ECO:0000256" key="1">
    <source>
        <dbReference type="SAM" id="MobiDB-lite"/>
    </source>
</evidence>
<feature type="compositionally biased region" description="Pro residues" evidence="1">
    <location>
        <begin position="239"/>
        <end position="280"/>
    </location>
</feature>
<feature type="compositionally biased region" description="Low complexity" evidence="1">
    <location>
        <begin position="609"/>
        <end position="622"/>
    </location>
</feature>
<feature type="compositionally biased region" description="Low complexity" evidence="1">
    <location>
        <begin position="415"/>
        <end position="431"/>
    </location>
</feature>